<sequence>MPISIKDYAHPSHSLPRECFGVVFKHLERKDVQKLRKTCSFMDQCYKTERNDIPGPICNAKFNYFDEQLTLTFSSQNSKLVPRDVPLSEWRIVFRNAECVHLEINTDSEIPMNLLEEILCCDLIEDIKYVGPQISEQMLNRLNEAAKYEIDLKVDNWAANTAAISKLTKLNILNPIASLEDIIEVMRTVPDINVCMSWETLVNSMRSLETLRNSKIVPDWQFNIHEVVGGGAIRMVEEQLTQLVQTILGEDVHSNITTADSFITVTVQSD</sequence>
<evidence type="ECO:0000313" key="1">
    <source>
        <dbReference type="EMBL" id="CAI5455050.1"/>
    </source>
</evidence>
<proteinExistence type="predicted"/>
<comment type="caution">
    <text evidence="1">The sequence shown here is derived from an EMBL/GenBank/DDBJ whole genome shotgun (WGS) entry which is preliminary data.</text>
</comment>
<evidence type="ECO:0000313" key="2">
    <source>
        <dbReference type="Proteomes" id="UP001152747"/>
    </source>
</evidence>
<accession>A0A9P1N9V1</accession>
<dbReference type="EMBL" id="CANHGI010000006">
    <property type="protein sequence ID" value="CAI5455050.1"/>
    <property type="molecule type" value="Genomic_DNA"/>
</dbReference>
<organism evidence="1 2">
    <name type="scientific">Caenorhabditis angaria</name>
    <dbReference type="NCBI Taxonomy" id="860376"/>
    <lineage>
        <taxon>Eukaryota</taxon>
        <taxon>Metazoa</taxon>
        <taxon>Ecdysozoa</taxon>
        <taxon>Nematoda</taxon>
        <taxon>Chromadorea</taxon>
        <taxon>Rhabditida</taxon>
        <taxon>Rhabditina</taxon>
        <taxon>Rhabditomorpha</taxon>
        <taxon>Rhabditoidea</taxon>
        <taxon>Rhabditidae</taxon>
        <taxon>Peloderinae</taxon>
        <taxon>Caenorhabditis</taxon>
    </lineage>
</organism>
<dbReference type="AlphaFoldDB" id="A0A9P1N9V1"/>
<protein>
    <recommendedName>
        <fullName evidence="3">F-box domain-containing protein</fullName>
    </recommendedName>
</protein>
<evidence type="ECO:0008006" key="3">
    <source>
        <dbReference type="Google" id="ProtNLM"/>
    </source>
</evidence>
<keyword evidence="2" id="KW-1185">Reference proteome</keyword>
<name>A0A9P1N9V1_9PELO</name>
<gene>
    <name evidence="1" type="ORF">CAMP_LOCUS17687</name>
</gene>
<reference evidence="1" key="1">
    <citation type="submission" date="2022-11" db="EMBL/GenBank/DDBJ databases">
        <authorList>
            <person name="Kikuchi T."/>
        </authorList>
    </citation>
    <scope>NUCLEOTIDE SEQUENCE</scope>
    <source>
        <strain evidence="1">PS1010</strain>
    </source>
</reference>
<dbReference type="Proteomes" id="UP001152747">
    <property type="component" value="Unassembled WGS sequence"/>
</dbReference>